<organism evidence="4 5">
    <name type="scientific">Saccoglossus kowalevskii</name>
    <name type="common">Acorn worm</name>
    <dbReference type="NCBI Taxonomy" id="10224"/>
    <lineage>
        <taxon>Eukaryota</taxon>
        <taxon>Metazoa</taxon>
        <taxon>Hemichordata</taxon>
        <taxon>Enteropneusta</taxon>
        <taxon>Harrimaniidae</taxon>
        <taxon>Saccoglossus</taxon>
    </lineage>
</organism>
<dbReference type="InterPro" id="IPR020846">
    <property type="entry name" value="MFS_dom"/>
</dbReference>
<evidence type="ECO:0000256" key="1">
    <source>
        <dbReference type="ARBA" id="ARBA00004141"/>
    </source>
</evidence>
<dbReference type="PANTHER" id="PTHR11360:SF284">
    <property type="entry name" value="EG:103B4.3 PROTEIN-RELATED"/>
    <property type="match status" value="1"/>
</dbReference>
<name>A0ABM0MKZ0_SACKO</name>
<dbReference type="PROSITE" id="PS50850">
    <property type="entry name" value="MFS"/>
    <property type="match status" value="1"/>
</dbReference>
<feature type="transmembrane region" description="Helical" evidence="2">
    <location>
        <begin position="309"/>
        <end position="333"/>
    </location>
</feature>
<feature type="transmembrane region" description="Helical" evidence="2">
    <location>
        <begin position="20"/>
        <end position="48"/>
    </location>
</feature>
<feature type="transmembrane region" description="Helical" evidence="2">
    <location>
        <begin position="221"/>
        <end position="244"/>
    </location>
</feature>
<keyword evidence="2" id="KW-1133">Transmembrane helix</keyword>
<evidence type="ECO:0000259" key="3">
    <source>
        <dbReference type="PROSITE" id="PS50850"/>
    </source>
</evidence>
<feature type="transmembrane region" description="Helical" evidence="2">
    <location>
        <begin position="285"/>
        <end position="303"/>
    </location>
</feature>
<protein>
    <submittedName>
        <fullName evidence="5">Monocarboxylate transporter 12-like</fullName>
    </submittedName>
</protein>
<feature type="transmembrane region" description="Helical" evidence="2">
    <location>
        <begin position="73"/>
        <end position="92"/>
    </location>
</feature>
<comment type="subcellular location">
    <subcellularLocation>
        <location evidence="1">Membrane</location>
        <topology evidence="1">Multi-pass membrane protein</topology>
    </subcellularLocation>
</comment>
<dbReference type="Pfam" id="PF07690">
    <property type="entry name" value="MFS_1"/>
    <property type="match status" value="1"/>
</dbReference>
<dbReference type="GeneID" id="102800780"/>
<dbReference type="Gene3D" id="1.20.1250.20">
    <property type="entry name" value="MFS general substrate transporter like domains"/>
    <property type="match status" value="1"/>
</dbReference>
<proteinExistence type="predicted"/>
<sequence length="423" mass="45645">MTCFTNPPLTYAKPPDGGWGWFVICSSLTVRMLTMGVFAHAGVLIVALKSTMVNNTVGPLGIYLNDRYGTRPAMLIGATLSTIGLFLSSFAFNMYYLYISYGVITGTGHGILIAACLPILSKYFDKHFATATGIACLGSGPSFFIFPPMTQFFVSKYGWRGSFIILSAINANTLACAAVMRPIIVTSQEQVKKNTNETSDGRFKRIVQRLGFRLLYTNHNFALMILAKFAANISFLTLLSLAIPYAVDNGIPELKASFPVTAVGIASLSTRLVQGWIVDKAYIRPICILPILMLTTGIAQLTIASTTMFPVLIVACVFIGACDGIYFPLHYVCMKIMVGVTNYSLANSMTLLVIGIAGVLGSQFGEIEAVPDSAGVGPDATTPVFSGVRMTLSETPASIATVTSLSEDLFLYQKLRDRILDIP</sequence>
<accession>A0ABM0MKZ0</accession>
<dbReference type="RefSeq" id="XP_006820681.1">
    <property type="nucleotide sequence ID" value="XM_006820618.1"/>
</dbReference>
<evidence type="ECO:0000313" key="5">
    <source>
        <dbReference type="RefSeq" id="XP_006820681.1"/>
    </source>
</evidence>
<dbReference type="SUPFAM" id="SSF103473">
    <property type="entry name" value="MFS general substrate transporter"/>
    <property type="match status" value="1"/>
</dbReference>
<dbReference type="InterPro" id="IPR050327">
    <property type="entry name" value="Proton-linked_MCT"/>
</dbReference>
<dbReference type="PANTHER" id="PTHR11360">
    <property type="entry name" value="MONOCARBOXYLATE TRANSPORTER"/>
    <property type="match status" value="1"/>
</dbReference>
<keyword evidence="4" id="KW-1185">Reference proteome</keyword>
<reference evidence="5" key="1">
    <citation type="submission" date="2025-08" db="UniProtKB">
        <authorList>
            <consortium name="RefSeq"/>
        </authorList>
    </citation>
    <scope>IDENTIFICATION</scope>
    <source>
        <tissue evidence="5">Testes</tissue>
    </source>
</reference>
<feature type="transmembrane region" description="Helical" evidence="2">
    <location>
        <begin position="256"/>
        <end position="273"/>
    </location>
</feature>
<feature type="transmembrane region" description="Helical" evidence="2">
    <location>
        <begin position="98"/>
        <end position="120"/>
    </location>
</feature>
<feature type="transmembrane region" description="Helical" evidence="2">
    <location>
        <begin position="127"/>
        <end position="146"/>
    </location>
</feature>
<keyword evidence="2" id="KW-0472">Membrane</keyword>
<evidence type="ECO:0000313" key="4">
    <source>
        <dbReference type="Proteomes" id="UP000694865"/>
    </source>
</evidence>
<evidence type="ECO:0000256" key="2">
    <source>
        <dbReference type="SAM" id="Phobius"/>
    </source>
</evidence>
<feature type="domain" description="Major facilitator superfamily (MFS) profile" evidence="3">
    <location>
        <begin position="1"/>
        <end position="416"/>
    </location>
</feature>
<keyword evidence="2" id="KW-0812">Transmembrane</keyword>
<dbReference type="InterPro" id="IPR011701">
    <property type="entry name" value="MFS"/>
</dbReference>
<dbReference type="Proteomes" id="UP000694865">
    <property type="component" value="Unplaced"/>
</dbReference>
<gene>
    <name evidence="5" type="primary">LOC102800780</name>
</gene>
<dbReference type="InterPro" id="IPR036259">
    <property type="entry name" value="MFS_trans_sf"/>
</dbReference>
<feature type="transmembrane region" description="Helical" evidence="2">
    <location>
        <begin position="345"/>
        <end position="364"/>
    </location>
</feature>
<feature type="transmembrane region" description="Helical" evidence="2">
    <location>
        <begin position="158"/>
        <end position="180"/>
    </location>
</feature>